<evidence type="ECO:0000256" key="1">
    <source>
        <dbReference type="ARBA" id="ARBA00023172"/>
    </source>
</evidence>
<evidence type="ECO:0000313" key="4">
    <source>
        <dbReference type="Proteomes" id="UP001243717"/>
    </source>
</evidence>
<organism evidence="3 4">
    <name type="scientific">Thalassobacterium sedimentorum</name>
    <dbReference type="NCBI Taxonomy" id="3041258"/>
    <lineage>
        <taxon>Bacteria</taxon>
        <taxon>Pseudomonadati</taxon>
        <taxon>Verrucomicrobiota</taxon>
        <taxon>Opitutia</taxon>
        <taxon>Puniceicoccales</taxon>
        <taxon>Coraliomargaritaceae</taxon>
        <taxon>Thalassobacterium</taxon>
    </lineage>
</organism>
<gene>
    <name evidence="3" type="ORF">QEH59_07600</name>
</gene>
<name>A0ABU1AI38_9BACT</name>
<dbReference type="SUPFAM" id="SSF56349">
    <property type="entry name" value="DNA breaking-rejoining enzymes"/>
    <property type="match status" value="1"/>
</dbReference>
<dbReference type="Pfam" id="PF00589">
    <property type="entry name" value="Phage_integrase"/>
    <property type="match status" value="1"/>
</dbReference>
<reference evidence="3 4" key="1">
    <citation type="submission" date="2023-04" db="EMBL/GenBank/DDBJ databases">
        <title>A novel bacteria isolated from coastal sediment.</title>
        <authorList>
            <person name="Liu X.-J."/>
            <person name="Du Z.-J."/>
        </authorList>
    </citation>
    <scope>NUCLEOTIDE SEQUENCE [LARGE SCALE GENOMIC DNA]</scope>
    <source>
        <strain evidence="3 4">SDUM461004</strain>
    </source>
</reference>
<sequence length="276" mass="31153">MSGQQSRMLIRSFGLQLPSTLLILLHHSGFNALVFYYRDVLKQELGDFSDYKKATGSKRIPVVLSVEEIRRTLACMAPEQALMARLQFGAGLRISELVRLRVKDVDFENQQLIVRGGKGDKDRVTLLPESLIPLLKAQRDRARALYEADRQQRVAGVWLPEALARKFRRAGERWEWFWFWPAAGLSADPRAAGTVRRHHVVAKSYGYAVTVAAREAGIAKRVTSHVLRHSFATLLMRNGTDVCQVQELLGHANLETTRIYLHVEGSKRPNSPADAL</sequence>
<protein>
    <submittedName>
        <fullName evidence="3">Integron integrase</fullName>
    </submittedName>
</protein>
<proteinExistence type="predicted"/>
<keyword evidence="4" id="KW-1185">Reference proteome</keyword>
<dbReference type="InterPro" id="IPR011010">
    <property type="entry name" value="DNA_brk_join_enz"/>
</dbReference>
<dbReference type="InterPro" id="IPR050090">
    <property type="entry name" value="Tyrosine_recombinase_XerCD"/>
</dbReference>
<dbReference type="NCBIfam" id="TIGR02249">
    <property type="entry name" value="integrase_gron"/>
    <property type="match status" value="1"/>
</dbReference>
<comment type="caution">
    <text evidence="3">The sequence shown here is derived from an EMBL/GenBank/DDBJ whole genome shotgun (WGS) entry which is preliminary data.</text>
</comment>
<dbReference type="InterPro" id="IPR002104">
    <property type="entry name" value="Integrase_catalytic"/>
</dbReference>
<evidence type="ECO:0000313" key="3">
    <source>
        <dbReference type="EMBL" id="MDQ8194284.1"/>
    </source>
</evidence>
<dbReference type="PROSITE" id="PS51898">
    <property type="entry name" value="TYR_RECOMBINASE"/>
    <property type="match status" value="1"/>
</dbReference>
<dbReference type="InterPro" id="IPR013762">
    <property type="entry name" value="Integrase-like_cat_sf"/>
</dbReference>
<keyword evidence="1" id="KW-0233">DNA recombination</keyword>
<dbReference type="PANTHER" id="PTHR30349:SF64">
    <property type="entry name" value="PROPHAGE INTEGRASE INTD-RELATED"/>
    <property type="match status" value="1"/>
</dbReference>
<dbReference type="Proteomes" id="UP001243717">
    <property type="component" value="Unassembled WGS sequence"/>
</dbReference>
<feature type="domain" description="Tyr recombinase" evidence="2">
    <location>
        <begin position="59"/>
        <end position="274"/>
    </location>
</feature>
<dbReference type="InterPro" id="IPR011946">
    <property type="entry name" value="Integrase_integron-type"/>
</dbReference>
<dbReference type="PANTHER" id="PTHR30349">
    <property type="entry name" value="PHAGE INTEGRASE-RELATED"/>
    <property type="match status" value="1"/>
</dbReference>
<evidence type="ECO:0000259" key="2">
    <source>
        <dbReference type="PROSITE" id="PS51898"/>
    </source>
</evidence>
<dbReference type="Gene3D" id="1.10.443.10">
    <property type="entry name" value="Intergrase catalytic core"/>
    <property type="match status" value="1"/>
</dbReference>
<dbReference type="EMBL" id="JARXIC010000010">
    <property type="protein sequence ID" value="MDQ8194284.1"/>
    <property type="molecule type" value="Genomic_DNA"/>
</dbReference>
<accession>A0ABU1AI38</accession>